<feature type="chain" id="PRO_5044999113" description="Alpha-mannosidase" evidence="10">
    <location>
        <begin position="18"/>
        <end position="1125"/>
    </location>
</feature>
<evidence type="ECO:0000256" key="2">
    <source>
        <dbReference type="ARBA" id="ARBA00009792"/>
    </source>
</evidence>
<feature type="coiled-coil region" evidence="11">
    <location>
        <begin position="657"/>
        <end position="691"/>
    </location>
</feature>
<dbReference type="PANTHER" id="PTHR11607:SF3">
    <property type="entry name" value="LYSOSOMAL ALPHA-MANNOSIDASE"/>
    <property type="match status" value="1"/>
</dbReference>
<evidence type="ECO:0000256" key="10">
    <source>
        <dbReference type="RuleBase" id="RU361199"/>
    </source>
</evidence>
<evidence type="ECO:0000313" key="14">
    <source>
        <dbReference type="RefSeq" id="XP_052748186.1"/>
    </source>
</evidence>
<dbReference type="InterPro" id="IPR011330">
    <property type="entry name" value="Glyco_hydro/deAcase_b/a-brl"/>
</dbReference>
<name>A0ABM3M9S2_GALME</name>
<keyword evidence="10" id="KW-0732">Signal</keyword>
<sequence length="1125" mass="128493">MAFVALLLLSATYTVLGVPHRRDLITPRPGEKCGYESCTAPKDGLLNVHIVPHTHDDVGWLKTVDQYYYGSRNDIQKAGVQYILDSVIKELWEDERRRFMYVETAFFWKWWTRQSDDVKEKVHALVRQGRLEFVGGAWSMNDEAAAHYQSVLDQFTWGLKKLNDTFGSCALPHVGWQIDPFGHSREFASLLAAMGYDGLFLGRIDYQDKNARLTDKRMEMVWRGDDDLGKSSDIFTGILYNTYSPPPGFCFDVLCSDEPIVDEVNSPLYNVDRRVEAFIERARLMSEAYTTNNILVTMGDDFHYQDAGMWFTNLDKLIEYTNLKAAKENLNITLFYSTPNCYLKAVKDANPVLPTKQDDFFPYASDPHAYWTGYFSSRPTTKYFEREGNNYLQVLKQLQVLADLPEHNTDVLDELRGAMGVMQHHDAITGTEKEHVTHDYERLLDQAIEDALIIARQAFNKVAQGDPLKSTVLTYDRCRLNETSCPASENSNQFVVTIYNPIAYPLDEPIGIPVVDGEYTVYDSDGTVVKSQLIDITPAVLNIPTRQSKATHELFFIANLQALSVNSYYVKKSPTKAKRHAKGVNDNADVTNEYNVDMNGYWRSVKDKIEVDVRSLERELDNVNRVEKIPDLPGAVDKEVKQVNRGKVAYDVLRNKGESVNQDVEEFEKLLKEENRRIETTRRIRDGLQMNLYPNLSDEEMRMLSDDPMVVQRNPDAESVQKNDFVITADVNGEKITLQNGVSFEVSFLYYPGCYGDNYAFENRSSGAYIFRPNATEAIDLERISSSRVDGDIVSEIRTTRTNNVNSVIRLYAGVPYIDHYFVIGPIPIEDGIGKEFVARYTSDLRNTNGFYTDSSGRQVLKRKLNERPQWNLTLEEPIAGNYYPVTNFISIQNEENVLAVVTDRSRGGTSLKDGEIELMLHRRLLHDDAFGVGEALNETANGVGLVVRGYQRIYVLKSEGTLTNVEALKNHLRPVVFVSNADSLNIEDWYKLTNKHSWSQSTIDGIHLLTLEPWDGKLLLRLENIDSFKKSIDVDLNKLFNNIKINGIRETTLAANQWLSDYNKWEWTKENNFAKSFNDDYGSSQRDVADDEDDGVVDTDVDRGLVTIKPRQIRTFIIEYDYLN</sequence>
<dbReference type="Gene3D" id="3.20.110.10">
    <property type="entry name" value="Glycoside hydrolase 38, N terminal domain"/>
    <property type="match status" value="1"/>
</dbReference>
<dbReference type="SMART" id="SM00872">
    <property type="entry name" value="Alpha-mann_mid"/>
    <property type="match status" value="1"/>
</dbReference>
<feature type="signal peptide" evidence="10">
    <location>
        <begin position="1"/>
        <end position="17"/>
    </location>
</feature>
<keyword evidence="9 10" id="KW-0326">Glycosidase</keyword>
<dbReference type="InterPro" id="IPR041147">
    <property type="entry name" value="GH38_C"/>
</dbReference>
<dbReference type="Proteomes" id="UP001652740">
    <property type="component" value="Unplaced"/>
</dbReference>
<dbReference type="Gene3D" id="2.60.40.1360">
    <property type="match status" value="1"/>
</dbReference>
<keyword evidence="7" id="KW-1015">Disulfide bond</keyword>
<dbReference type="PANTHER" id="PTHR11607">
    <property type="entry name" value="ALPHA-MANNOSIDASE"/>
    <property type="match status" value="1"/>
</dbReference>
<dbReference type="InterPro" id="IPR011682">
    <property type="entry name" value="Glyco_hydro_38_C"/>
</dbReference>
<dbReference type="Gene3D" id="1.20.1270.50">
    <property type="entry name" value="Glycoside hydrolase family 38, central domain"/>
    <property type="match status" value="2"/>
</dbReference>
<comment type="cofactor">
    <cofactor evidence="10">
        <name>Zn(2+)</name>
        <dbReference type="ChEBI" id="CHEBI:29105"/>
    </cofactor>
    <text evidence="10">Binds 1 zinc ion per subunit.</text>
</comment>
<evidence type="ECO:0000256" key="6">
    <source>
        <dbReference type="ARBA" id="ARBA00022833"/>
    </source>
</evidence>
<dbReference type="CDD" id="cd10810">
    <property type="entry name" value="GH38N_AMII_LAM_like"/>
    <property type="match status" value="1"/>
</dbReference>
<dbReference type="SUPFAM" id="SSF74650">
    <property type="entry name" value="Galactose mutarotase-like"/>
    <property type="match status" value="2"/>
</dbReference>
<evidence type="ECO:0000256" key="3">
    <source>
        <dbReference type="ARBA" id="ARBA00012752"/>
    </source>
</evidence>
<evidence type="ECO:0000256" key="11">
    <source>
        <dbReference type="SAM" id="Coils"/>
    </source>
</evidence>
<evidence type="ECO:0000256" key="9">
    <source>
        <dbReference type="ARBA" id="ARBA00023295"/>
    </source>
</evidence>
<evidence type="ECO:0000256" key="7">
    <source>
        <dbReference type="ARBA" id="ARBA00023157"/>
    </source>
</evidence>
<organism evidence="13 14">
    <name type="scientific">Galleria mellonella</name>
    <name type="common">Greater wax moth</name>
    <dbReference type="NCBI Taxonomy" id="7137"/>
    <lineage>
        <taxon>Eukaryota</taxon>
        <taxon>Metazoa</taxon>
        <taxon>Ecdysozoa</taxon>
        <taxon>Arthropoda</taxon>
        <taxon>Hexapoda</taxon>
        <taxon>Insecta</taxon>
        <taxon>Pterygota</taxon>
        <taxon>Neoptera</taxon>
        <taxon>Endopterygota</taxon>
        <taxon>Lepidoptera</taxon>
        <taxon>Glossata</taxon>
        <taxon>Ditrysia</taxon>
        <taxon>Pyraloidea</taxon>
        <taxon>Pyralidae</taxon>
        <taxon>Galleriinae</taxon>
        <taxon>Galleria</taxon>
    </lineage>
</organism>
<dbReference type="InterPro" id="IPR027291">
    <property type="entry name" value="Glyco_hydro_38_N_sf"/>
</dbReference>
<dbReference type="GeneID" id="113511409"/>
<proteinExistence type="inferred from homology"/>
<dbReference type="Pfam" id="PF09261">
    <property type="entry name" value="Alpha-mann_mid"/>
    <property type="match status" value="1"/>
</dbReference>
<comment type="catalytic activity">
    <reaction evidence="1">
        <text>Hydrolysis of terminal, non-reducing alpha-D-mannose residues in alpha-D-mannosides.</text>
        <dbReference type="EC" id="3.2.1.24"/>
    </reaction>
</comment>
<dbReference type="SUPFAM" id="SSF88688">
    <property type="entry name" value="Families 57/38 glycoside transferase middle domain"/>
    <property type="match status" value="1"/>
</dbReference>
<dbReference type="RefSeq" id="XP_052748186.1">
    <property type="nucleotide sequence ID" value="XM_052892226.1"/>
</dbReference>
<protein>
    <recommendedName>
        <fullName evidence="3 10">Alpha-mannosidase</fullName>
        <ecNumber evidence="10">3.2.1.-</ecNumber>
    </recommendedName>
</protein>
<dbReference type="Pfam" id="PF17677">
    <property type="entry name" value="Glyco_hydro38C2"/>
    <property type="match status" value="1"/>
</dbReference>
<keyword evidence="13" id="KW-1185">Reference proteome</keyword>
<dbReference type="InterPro" id="IPR028995">
    <property type="entry name" value="Glyco_hydro_57/38_cen_sf"/>
</dbReference>
<keyword evidence="8" id="KW-0325">Glycoprotein</keyword>
<evidence type="ECO:0000256" key="4">
    <source>
        <dbReference type="ARBA" id="ARBA00022723"/>
    </source>
</evidence>
<evidence type="ECO:0000256" key="8">
    <source>
        <dbReference type="ARBA" id="ARBA00023180"/>
    </source>
</evidence>
<evidence type="ECO:0000256" key="1">
    <source>
        <dbReference type="ARBA" id="ARBA00000365"/>
    </source>
</evidence>
<evidence type="ECO:0000256" key="5">
    <source>
        <dbReference type="ARBA" id="ARBA00022801"/>
    </source>
</evidence>
<dbReference type="Pfam" id="PF07748">
    <property type="entry name" value="Glyco_hydro_38C"/>
    <property type="match status" value="1"/>
</dbReference>
<dbReference type="InterPro" id="IPR037094">
    <property type="entry name" value="Glyco_hydro_38_cen_sf"/>
</dbReference>
<dbReference type="Pfam" id="PF01074">
    <property type="entry name" value="Glyco_hydro_38N"/>
    <property type="match status" value="1"/>
</dbReference>
<dbReference type="InterPro" id="IPR011013">
    <property type="entry name" value="Gal_mutarotase_sf_dom"/>
</dbReference>
<feature type="domain" description="Glycoside hydrolase family 38 central" evidence="12">
    <location>
        <begin position="369"/>
        <end position="444"/>
    </location>
</feature>
<evidence type="ECO:0000259" key="12">
    <source>
        <dbReference type="SMART" id="SM00872"/>
    </source>
</evidence>
<keyword evidence="11" id="KW-0175">Coiled coil</keyword>
<dbReference type="Gene3D" id="2.60.40.1180">
    <property type="entry name" value="Golgi alpha-mannosidase II"/>
    <property type="match status" value="1"/>
</dbReference>
<keyword evidence="6 10" id="KW-0862">Zinc</keyword>
<dbReference type="EC" id="3.2.1.-" evidence="10"/>
<accession>A0ABM3M9S2</accession>
<dbReference type="InterPro" id="IPR013780">
    <property type="entry name" value="Glyco_hydro_b"/>
</dbReference>
<evidence type="ECO:0000313" key="13">
    <source>
        <dbReference type="Proteomes" id="UP001652740"/>
    </source>
</evidence>
<keyword evidence="5 10" id="KW-0378">Hydrolase</keyword>
<dbReference type="InterPro" id="IPR015341">
    <property type="entry name" value="Glyco_hydro_38_cen"/>
</dbReference>
<dbReference type="InterPro" id="IPR050843">
    <property type="entry name" value="Glycosyl_Hydrlase_38"/>
</dbReference>
<reference evidence="14" key="1">
    <citation type="submission" date="2025-08" db="UniProtKB">
        <authorList>
            <consortium name="RefSeq"/>
        </authorList>
    </citation>
    <scope>IDENTIFICATION</scope>
    <source>
        <tissue evidence="14">Whole larvae</tissue>
    </source>
</reference>
<comment type="similarity">
    <text evidence="2 10">Belongs to the glycosyl hydrolase 38 family.</text>
</comment>
<keyword evidence="4 10" id="KW-0479">Metal-binding</keyword>
<dbReference type="SUPFAM" id="SSF88713">
    <property type="entry name" value="Glycoside hydrolase/deacetylase"/>
    <property type="match status" value="1"/>
</dbReference>
<dbReference type="Gene3D" id="2.70.98.30">
    <property type="entry name" value="Golgi alpha-mannosidase II, domain 4"/>
    <property type="match status" value="1"/>
</dbReference>
<dbReference type="InterPro" id="IPR000602">
    <property type="entry name" value="Glyco_hydro_38_N"/>
</dbReference>
<gene>
    <name evidence="14" type="primary">LOC113511409</name>
</gene>